<comment type="caution">
    <text evidence="1">The sequence shown here is derived from an EMBL/GenBank/DDBJ whole genome shotgun (WGS) entry which is preliminary data.</text>
</comment>
<name>A0A090N9D7_SHIDY</name>
<protein>
    <submittedName>
        <fullName evidence="1">Uncharacterized protein</fullName>
    </submittedName>
</protein>
<reference evidence="1 2" key="1">
    <citation type="submission" date="2013-10" db="EMBL/GenBank/DDBJ databases">
        <title>Draft genomes and the virulence plasmids of Sd1617 vaccine constructs: WRSd3 and WRSd5.</title>
        <authorList>
            <person name="Aksomboon Vongsawan A."/>
            <person name="Venkatesan M.M."/>
            <person name="Vaisvil B."/>
            <person name="Emel G."/>
            <person name="Kepatral V."/>
            <person name="Sethabutr O."/>
            <person name="Serichantalergs O."/>
            <person name="Mason C."/>
        </authorList>
    </citation>
    <scope>NUCLEOTIDE SEQUENCE [LARGE SCALE GENOMIC DNA]</scope>
    <source>
        <strain evidence="1 2">WRSd3</strain>
        <plasmid evidence="1">unnamed</plasmid>
    </source>
</reference>
<organism evidence="1 2">
    <name type="scientific">Shigella dysenteriae WRSd3</name>
    <dbReference type="NCBI Taxonomy" id="1401327"/>
    <lineage>
        <taxon>Bacteria</taxon>
        <taxon>Pseudomonadati</taxon>
        <taxon>Pseudomonadota</taxon>
        <taxon>Gammaproteobacteria</taxon>
        <taxon>Enterobacterales</taxon>
        <taxon>Enterobacteriaceae</taxon>
        <taxon>Shigella</taxon>
    </lineage>
</organism>
<proteinExistence type="predicted"/>
<dbReference type="AlphaFoldDB" id="A0A090N9D7"/>
<keyword evidence="1" id="KW-0614">Plasmid</keyword>
<accession>A0A090N9D7</accession>
<dbReference type="EMBL" id="AXUT01000778">
    <property type="protein sequence ID" value="ESU76102.1"/>
    <property type="molecule type" value="Genomic_DNA"/>
</dbReference>
<dbReference type="Proteomes" id="UP000017944">
    <property type="component" value="Unassembled WGS sequence"/>
</dbReference>
<dbReference type="PATRIC" id="fig|1401327.3.peg.4487"/>
<gene>
    <name evidence="1" type="ORF">WRSd3_p00254</name>
</gene>
<evidence type="ECO:0000313" key="1">
    <source>
        <dbReference type="EMBL" id="ESU76102.1"/>
    </source>
</evidence>
<evidence type="ECO:0000313" key="2">
    <source>
        <dbReference type="Proteomes" id="UP000017944"/>
    </source>
</evidence>
<sequence>MQQQWMVWCLRLHADTEGPSLISCAAWLHRDSRPQDAPSWHTVIGIATVSNGRFPLPVFFDSSTSASLDTVIPVPAILSGLSTQVALIQILVELIQYDVRQQRRDHTALWHTFTDRPEETNINTAFSTAVS</sequence>
<geneLocation type="plasmid" evidence="1">
    <name>unnamed</name>
</geneLocation>